<dbReference type="Proteomes" id="UP000244928">
    <property type="component" value="Chromosome"/>
</dbReference>
<evidence type="ECO:0000313" key="2">
    <source>
        <dbReference type="EMBL" id="AWH92242.1"/>
    </source>
</evidence>
<feature type="domain" description="DUF4439" evidence="1">
    <location>
        <begin position="5"/>
        <end position="131"/>
    </location>
</feature>
<dbReference type="KEGG" id="dlu:A6035_08765"/>
<dbReference type="Pfam" id="PF14530">
    <property type="entry name" value="DUF4439"/>
    <property type="match status" value="1"/>
</dbReference>
<organism evidence="2 3">
    <name type="scientific">Dietzia lutea</name>
    <dbReference type="NCBI Taxonomy" id="546160"/>
    <lineage>
        <taxon>Bacteria</taxon>
        <taxon>Bacillati</taxon>
        <taxon>Actinomycetota</taxon>
        <taxon>Actinomycetes</taxon>
        <taxon>Mycobacteriales</taxon>
        <taxon>Dietziaceae</taxon>
        <taxon>Dietzia</taxon>
    </lineage>
</organism>
<name>A0A2S1R7J5_9ACTN</name>
<dbReference type="RefSeq" id="WP_108847491.1">
    <property type="nucleotide sequence ID" value="NZ_CP015449.1"/>
</dbReference>
<proteinExistence type="predicted"/>
<dbReference type="InterPro" id="IPR009078">
    <property type="entry name" value="Ferritin-like_SF"/>
</dbReference>
<dbReference type="InterPro" id="IPR029447">
    <property type="entry name" value="DUF4439"/>
</dbReference>
<gene>
    <name evidence="2" type="ORF">A6035_08765</name>
</gene>
<dbReference type="InterPro" id="IPR012347">
    <property type="entry name" value="Ferritin-like"/>
</dbReference>
<dbReference type="AlphaFoldDB" id="A0A2S1R7J5"/>
<protein>
    <recommendedName>
        <fullName evidence="1">DUF4439 domain-containing protein</fullName>
    </recommendedName>
</protein>
<reference evidence="2 3" key="1">
    <citation type="submission" date="2016-04" db="EMBL/GenBank/DDBJ databases">
        <title>Complete genome sequence of Dietzia lutea YIM 80766T, a strain isolated from desert soil in Egypt.</title>
        <authorList>
            <person name="Zhao J."/>
            <person name="Hu B."/>
            <person name="Geng S."/>
            <person name="Nie Y."/>
            <person name="Tang Y."/>
        </authorList>
    </citation>
    <scope>NUCLEOTIDE SEQUENCE [LARGE SCALE GENOMIC DNA]</scope>
    <source>
        <strain evidence="2 3">YIM 80766</strain>
    </source>
</reference>
<accession>A0A2S1R7J5</accession>
<dbReference type="SUPFAM" id="SSF47240">
    <property type="entry name" value="Ferritin-like"/>
    <property type="match status" value="1"/>
</dbReference>
<sequence length="134" mass="14352">MSRAVGLAAEDAAIYGYGLVLSRADASIRAAVRRELAAHRARRDEAERLWPGSPPAPVGYLVGPETPSSPVLLAIRLESDCCEAWRVELGRSDSPETRRFCVDALSAAAVQLARWRTLVPGAPFEALPGFPPSA</sequence>
<keyword evidence="3" id="KW-1185">Reference proteome</keyword>
<dbReference type="Gene3D" id="1.20.1260.10">
    <property type="match status" value="1"/>
</dbReference>
<dbReference type="OrthoDB" id="3855078at2"/>
<evidence type="ECO:0000259" key="1">
    <source>
        <dbReference type="Pfam" id="PF14530"/>
    </source>
</evidence>
<dbReference type="CDD" id="cd00657">
    <property type="entry name" value="Ferritin_like"/>
    <property type="match status" value="1"/>
</dbReference>
<evidence type="ECO:0000313" key="3">
    <source>
        <dbReference type="Proteomes" id="UP000244928"/>
    </source>
</evidence>
<dbReference type="EMBL" id="CP015449">
    <property type="protein sequence ID" value="AWH92242.1"/>
    <property type="molecule type" value="Genomic_DNA"/>
</dbReference>